<evidence type="ECO:0000313" key="2">
    <source>
        <dbReference type="EMBL" id="CAB4931295.1"/>
    </source>
</evidence>
<dbReference type="InterPro" id="IPR036412">
    <property type="entry name" value="HAD-like_sf"/>
</dbReference>
<dbReference type="Gene3D" id="3.30.1240.10">
    <property type="match status" value="1"/>
</dbReference>
<protein>
    <submittedName>
        <fullName evidence="2">Unannotated protein</fullName>
    </submittedName>
</protein>
<dbReference type="GO" id="GO:0005829">
    <property type="term" value="C:cytosol"/>
    <property type="evidence" value="ECO:0007669"/>
    <property type="project" value="TreeGrafter"/>
</dbReference>
<dbReference type="Pfam" id="PF08282">
    <property type="entry name" value="Hydrolase_3"/>
    <property type="match status" value="2"/>
</dbReference>
<dbReference type="PANTHER" id="PTHR10000:SF8">
    <property type="entry name" value="HAD SUPERFAMILY HYDROLASE-LIKE, TYPE 3"/>
    <property type="match status" value="1"/>
</dbReference>
<dbReference type="EMBL" id="CAFBMR010000143">
    <property type="protein sequence ID" value="CAB4931295.1"/>
    <property type="molecule type" value="Genomic_DNA"/>
</dbReference>
<dbReference type="NCBIfam" id="TIGR01484">
    <property type="entry name" value="HAD-SF-IIB"/>
    <property type="match status" value="1"/>
</dbReference>
<dbReference type="PANTHER" id="PTHR10000">
    <property type="entry name" value="PHOSPHOSERINE PHOSPHATASE"/>
    <property type="match status" value="1"/>
</dbReference>
<feature type="region of interest" description="Disordered" evidence="1">
    <location>
        <begin position="1"/>
        <end position="20"/>
    </location>
</feature>
<sequence length="323" mass="34319">MSEHRKPYPEIHAAGSGRVGRLTGGESMAPVPPDVTLPPDVRMVATDLDGTLLLPDGTVGPRTRAALDRLRETDVDLVIVTGRPPRWLEGVAEMTGHRGIGIAANGALVLSLDDDRISDLFEVPVDVGLEIVHRVRSLVPGATFAVERAIRRPDHHSTDVTEFALGLGYVPRWEGVTKPRELPIEELLREGGTSKLLMRPPVDFGMSADAMFDIAHSALADICEVTHSAPSGVIDDPLMEMSAFGVSKASTLAHVARSHGLGPDQVVAVGDAPNDIPMLEWATTSYAVANAHPRALAVATYVLPANTDEGVADLLNAVAESRG</sequence>
<evidence type="ECO:0000256" key="1">
    <source>
        <dbReference type="SAM" id="MobiDB-lite"/>
    </source>
</evidence>
<accession>A0A6J7IKL6</accession>
<dbReference type="GO" id="GO:0016791">
    <property type="term" value="F:phosphatase activity"/>
    <property type="evidence" value="ECO:0007669"/>
    <property type="project" value="TreeGrafter"/>
</dbReference>
<dbReference type="InterPro" id="IPR023214">
    <property type="entry name" value="HAD_sf"/>
</dbReference>
<dbReference type="SUPFAM" id="SSF56784">
    <property type="entry name" value="HAD-like"/>
    <property type="match status" value="1"/>
</dbReference>
<organism evidence="2">
    <name type="scientific">freshwater metagenome</name>
    <dbReference type="NCBI Taxonomy" id="449393"/>
    <lineage>
        <taxon>unclassified sequences</taxon>
        <taxon>metagenomes</taxon>
        <taxon>ecological metagenomes</taxon>
    </lineage>
</organism>
<proteinExistence type="predicted"/>
<dbReference type="InterPro" id="IPR006379">
    <property type="entry name" value="HAD-SF_hydro_IIB"/>
</dbReference>
<gene>
    <name evidence="2" type="ORF">UFOPK3610_01954</name>
</gene>
<name>A0A6J7IKL6_9ZZZZ</name>
<dbReference type="Gene3D" id="3.40.50.1000">
    <property type="entry name" value="HAD superfamily/HAD-like"/>
    <property type="match status" value="1"/>
</dbReference>
<dbReference type="AlphaFoldDB" id="A0A6J7IKL6"/>
<reference evidence="2" key="1">
    <citation type="submission" date="2020-05" db="EMBL/GenBank/DDBJ databases">
        <authorList>
            <person name="Chiriac C."/>
            <person name="Salcher M."/>
            <person name="Ghai R."/>
            <person name="Kavagutti S V."/>
        </authorList>
    </citation>
    <scope>NUCLEOTIDE SEQUENCE</scope>
</reference>
<dbReference type="GO" id="GO:0000287">
    <property type="term" value="F:magnesium ion binding"/>
    <property type="evidence" value="ECO:0007669"/>
    <property type="project" value="TreeGrafter"/>
</dbReference>